<sequence length="86" mass="9609">MPLRHDLGERVRRLTFDALRVNPNGSKATMPSVDPDSAVGCPLDDKARVKHGLRFALHKYLPPPPFALITFLFSVSQTHKQAYISP</sequence>
<organism evidence="1 2">
    <name type="scientific">Ancylostoma ceylanicum</name>
    <dbReference type="NCBI Taxonomy" id="53326"/>
    <lineage>
        <taxon>Eukaryota</taxon>
        <taxon>Metazoa</taxon>
        <taxon>Ecdysozoa</taxon>
        <taxon>Nematoda</taxon>
        <taxon>Chromadorea</taxon>
        <taxon>Rhabditida</taxon>
        <taxon>Rhabditina</taxon>
        <taxon>Rhabditomorpha</taxon>
        <taxon>Strongyloidea</taxon>
        <taxon>Ancylostomatidae</taxon>
        <taxon>Ancylostomatinae</taxon>
        <taxon>Ancylostoma</taxon>
    </lineage>
</organism>
<protein>
    <submittedName>
        <fullName evidence="1">Uncharacterized protein</fullName>
    </submittedName>
</protein>
<name>A0A016WPT2_9BILA</name>
<gene>
    <name evidence="1" type="primary">Acey_s0563.g3505</name>
    <name evidence="1" type="ORF">Y032_0563g3505</name>
</gene>
<dbReference type="Proteomes" id="UP000024635">
    <property type="component" value="Unassembled WGS sequence"/>
</dbReference>
<evidence type="ECO:0000313" key="1">
    <source>
        <dbReference type="EMBL" id="EYC41571.1"/>
    </source>
</evidence>
<proteinExistence type="predicted"/>
<keyword evidence="2" id="KW-1185">Reference proteome</keyword>
<dbReference type="EMBL" id="JARK01000163">
    <property type="protein sequence ID" value="EYC41571.1"/>
    <property type="molecule type" value="Genomic_DNA"/>
</dbReference>
<reference evidence="2" key="1">
    <citation type="journal article" date="2015" name="Nat. Genet.">
        <title>The genome and transcriptome of the zoonotic hookworm Ancylostoma ceylanicum identify infection-specific gene families.</title>
        <authorList>
            <person name="Schwarz E.M."/>
            <person name="Hu Y."/>
            <person name="Antoshechkin I."/>
            <person name="Miller M.M."/>
            <person name="Sternberg P.W."/>
            <person name="Aroian R.V."/>
        </authorList>
    </citation>
    <scope>NUCLEOTIDE SEQUENCE</scope>
    <source>
        <strain evidence="2">HY135</strain>
    </source>
</reference>
<comment type="caution">
    <text evidence="1">The sequence shown here is derived from an EMBL/GenBank/DDBJ whole genome shotgun (WGS) entry which is preliminary data.</text>
</comment>
<evidence type="ECO:0000313" key="2">
    <source>
        <dbReference type="Proteomes" id="UP000024635"/>
    </source>
</evidence>
<accession>A0A016WPT2</accession>
<dbReference type="AlphaFoldDB" id="A0A016WPT2"/>